<dbReference type="Gene3D" id="3.10.450.50">
    <property type="match status" value="1"/>
</dbReference>
<dbReference type="GO" id="GO:0030638">
    <property type="term" value="P:polyketide metabolic process"/>
    <property type="evidence" value="ECO:0007669"/>
    <property type="project" value="InterPro"/>
</dbReference>
<proteinExistence type="predicted"/>
<dbReference type="InterPro" id="IPR009959">
    <property type="entry name" value="Cyclase_SnoaL-like"/>
</dbReference>
<dbReference type="Pfam" id="PF12680">
    <property type="entry name" value="SnoaL_2"/>
    <property type="match status" value="1"/>
</dbReference>
<dbReference type="PANTHER" id="PTHR38436:SF3">
    <property type="entry name" value="CARBOXYMETHYLENEBUTENOLIDASE-RELATED"/>
    <property type="match status" value="1"/>
</dbReference>
<dbReference type="PANTHER" id="PTHR38436">
    <property type="entry name" value="POLYKETIDE CYCLASE SNOAL-LIKE DOMAIN"/>
    <property type="match status" value="1"/>
</dbReference>
<dbReference type="AlphaFoldDB" id="A0AB37UH79"/>
<dbReference type="InterPro" id="IPR037401">
    <property type="entry name" value="SnoaL-like"/>
</dbReference>
<keyword evidence="3" id="KW-1185">Reference proteome</keyword>
<sequence length="197" mass="22137">MVKEHTVDKQANSQAIADLTPAQKFLQELWEEHLRHEFDTHNLEDTLATMVEDAYVNGIPVMTGGVGKPAVREFYSKYFIPQVPPDIELTQISRTIGTDRLVDEMLVKFTHTIQMDWMLPDIAPTLKRVEVALVVIVQFRDGKLAHEHLYWDQASVLVQLGLLDPSTLPVVGVDSARKVLDPSLPSNALIGRASDRD</sequence>
<reference evidence="2 3" key="1">
    <citation type="journal article" date="2019" name="Genome Biol. Evol.">
        <title>Day and night: Metabolic profiles and evolutionary relationships of six axenic non-marine cyanobacteria.</title>
        <authorList>
            <person name="Will S.E."/>
            <person name="Henke P."/>
            <person name="Boedeker C."/>
            <person name="Huang S."/>
            <person name="Brinkmann H."/>
            <person name="Rohde M."/>
            <person name="Jarek M."/>
            <person name="Friedl T."/>
            <person name="Seufert S."/>
            <person name="Schumacher M."/>
            <person name="Overmann J."/>
            <person name="Neumann-Schaal M."/>
            <person name="Petersen J."/>
        </authorList>
    </citation>
    <scope>NUCLEOTIDE SEQUENCE [LARGE SCALE GENOMIC DNA]</scope>
    <source>
        <strain evidence="2 3">SAG 39.79</strain>
    </source>
</reference>
<dbReference type="EMBL" id="RSCK01000040">
    <property type="protein sequence ID" value="RUT10594.1"/>
    <property type="molecule type" value="Genomic_DNA"/>
</dbReference>
<name>A0AB37UH79_9CYAN</name>
<evidence type="ECO:0000313" key="2">
    <source>
        <dbReference type="EMBL" id="RUT10594.1"/>
    </source>
</evidence>
<accession>A0AB37UH79</accession>
<evidence type="ECO:0000259" key="1">
    <source>
        <dbReference type="Pfam" id="PF12680"/>
    </source>
</evidence>
<comment type="caution">
    <text evidence="2">The sequence shown here is derived from an EMBL/GenBank/DDBJ whole genome shotgun (WGS) entry which is preliminary data.</text>
</comment>
<organism evidence="2 3">
    <name type="scientific">Chroococcidiopsis cubana SAG 39.79</name>
    <dbReference type="NCBI Taxonomy" id="388085"/>
    <lineage>
        <taxon>Bacteria</taxon>
        <taxon>Bacillati</taxon>
        <taxon>Cyanobacteriota</taxon>
        <taxon>Cyanophyceae</taxon>
        <taxon>Chroococcidiopsidales</taxon>
        <taxon>Chroococcidiopsidaceae</taxon>
        <taxon>Chroococcidiopsis</taxon>
    </lineage>
</organism>
<evidence type="ECO:0000313" key="3">
    <source>
        <dbReference type="Proteomes" id="UP000282574"/>
    </source>
</evidence>
<dbReference type="InterPro" id="IPR032710">
    <property type="entry name" value="NTF2-like_dom_sf"/>
</dbReference>
<feature type="domain" description="SnoaL-like" evidence="1">
    <location>
        <begin position="34"/>
        <end position="146"/>
    </location>
</feature>
<dbReference type="RefSeq" id="WP_106166232.1">
    <property type="nucleotide sequence ID" value="NZ_JAVKZF010000004.1"/>
</dbReference>
<protein>
    <recommendedName>
        <fullName evidence="1">SnoaL-like domain-containing protein</fullName>
    </recommendedName>
</protein>
<dbReference type="Proteomes" id="UP000282574">
    <property type="component" value="Unassembled WGS sequence"/>
</dbReference>
<dbReference type="SUPFAM" id="SSF54427">
    <property type="entry name" value="NTF2-like"/>
    <property type="match status" value="1"/>
</dbReference>
<gene>
    <name evidence="2" type="ORF">DSM107010_41610</name>
</gene>